<dbReference type="PANTHER" id="PTHR43792:SF8">
    <property type="entry name" value="[RIBOSOMAL PROTEIN US5]-ALANINE N-ACETYLTRANSFERASE"/>
    <property type="match status" value="1"/>
</dbReference>
<comment type="caution">
    <text evidence="5">The sequence shown here is derived from an EMBL/GenBank/DDBJ whole genome shotgun (WGS) entry which is preliminary data.</text>
</comment>
<dbReference type="InterPro" id="IPR016181">
    <property type="entry name" value="Acyl_CoA_acyltransferase"/>
</dbReference>
<comment type="similarity">
    <text evidence="3">Belongs to the acetyltransferase family. RimJ subfamily.</text>
</comment>
<dbReference type="Gene3D" id="3.40.630.30">
    <property type="match status" value="1"/>
</dbReference>
<reference evidence="5 6" key="1">
    <citation type="submission" date="2023-09" db="EMBL/GenBank/DDBJ databases">
        <authorList>
            <person name="Rey-Velasco X."/>
        </authorList>
    </citation>
    <scope>NUCLEOTIDE SEQUENCE [LARGE SCALE GENOMIC DNA]</scope>
    <source>
        <strain evidence="5 6">F388</strain>
    </source>
</reference>
<gene>
    <name evidence="5" type="ORF">RM706_03760</name>
</gene>
<dbReference type="Proteomes" id="UP001255246">
    <property type="component" value="Unassembled WGS sequence"/>
</dbReference>
<dbReference type="InterPro" id="IPR051531">
    <property type="entry name" value="N-acetyltransferase"/>
</dbReference>
<dbReference type="InterPro" id="IPR000182">
    <property type="entry name" value="GNAT_dom"/>
</dbReference>
<name>A0ABU3A7H9_9FLAO</name>
<accession>A0ABU3A7H9</accession>
<dbReference type="PANTHER" id="PTHR43792">
    <property type="entry name" value="GNAT FAMILY, PUTATIVE (AFU_ORTHOLOGUE AFUA_3G00765)-RELATED-RELATED"/>
    <property type="match status" value="1"/>
</dbReference>
<evidence type="ECO:0000313" key="5">
    <source>
        <dbReference type="EMBL" id="MDT0606128.1"/>
    </source>
</evidence>
<keyword evidence="1 5" id="KW-0808">Transferase</keyword>
<sequence length="179" mass="20916">MQIDFENYSIAPIQHKDAWRICDFIVSNTDRLKAFFPLTLKANLTPTLSEIFVNNKVKQFQNQKEYLFTVKENTNRTIIGLIYVKELQKVPLQGELAFCIGYQYEGKGLTSKVVSKIIIWAFNEIKLNTLQIISHRTNIGSIRIAQKNGFIFRKTLLKSHQKYNGEFVDMELYELYNPK</sequence>
<dbReference type="GO" id="GO:0016740">
    <property type="term" value="F:transferase activity"/>
    <property type="evidence" value="ECO:0007669"/>
    <property type="project" value="UniProtKB-KW"/>
</dbReference>
<evidence type="ECO:0000256" key="2">
    <source>
        <dbReference type="ARBA" id="ARBA00023315"/>
    </source>
</evidence>
<keyword evidence="2" id="KW-0012">Acyltransferase</keyword>
<dbReference type="SUPFAM" id="SSF55729">
    <property type="entry name" value="Acyl-CoA N-acyltransferases (Nat)"/>
    <property type="match status" value="1"/>
</dbReference>
<dbReference type="RefSeq" id="WP_311349688.1">
    <property type="nucleotide sequence ID" value="NZ_JAVRHR010000001.1"/>
</dbReference>
<dbReference type="EC" id="2.-.-.-" evidence="5"/>
<dbReference type="EMBL" id="JAVRHR010000001">
    <property type="protein sequence ID" value="MDT0606128.1"/>
    <property type="molecule type" value="Genomic_DNA"/>
</dbReference>
<protein>
    <submittedName>
        <fullName evidence="5">GNAT family protein</fullName>
        <ecNumber evidence="5">2.-.-.-</ecNumber>
    </submittedName>
</protein>
<evidence type="ECO:0000256" key="1">
    <source>
        <dbReference type="ARBA" id="ARBA00022679"/>
    </source>
</evidence>
<evidence type="ECO:0000313" key="6">
    <source>
        <dbReference type="Proteomes" id="UP001255246"/>
    </source>
</evidence>
<evidence type="ECO:0000256" key="3">
    <source>
        <dbReference type="ARBA" id="ARBA00038502"/>
    </source>
</evidence>
<feature type="domain" description="N-acetyltransferase" evidence="4">
    <location>
        <begin position="12"/>
        <end position="150"/>
    </location>
</feature>
<proteinExistence type="inferred from homology"/>
<dbReference type="Pfam" id="PF13302">
    <property type="entry name" value="Acetyltransf_3"/>
    <property type="match status" value="1"/>
</dbReference>
<evidence type="ECO:0000259" key="4">
    <source>
        <dbReference type="Pfam" id="PF13302"/>
    </source>
</evidence>
<keyword evidence="6" id="KW-1185">Reference proteome</keyword>
<organism evidence="5 6">
    <name type="scientific">Croceitalea rosinachiae</name>
    <dbReference type="NCBI Taxonomy" id="3075596"/>
    <lineage>
        <taxon>Bacteria</taxon>
        <taxon>Pseudomonadati</taxon>
        <taxon>Bacteroidota</taxon>
        <taxon>Flavobacteriia</taxon>
        <taxon>Flavobacteriales</taxon>
        <taxon>Flavobacteriaceae</taxon>
        <taxon>Croceitalea</taxon>
    </lineage>
</organism>